<evidence type="ECO:0000256" key="1">
    <source>
        <dbReference type="SAM" id="SignalP"/>
    </source>
</evidence>
<accession>D6CQU9</accession>
<keyword evidence="1" id="KW-0732">Signal</keyword>
<dbReference type="SUPFAM" id="SSF50960">
    <property type="entry name" value="TolB, C-terminal domain"/>
    <property type="match status" value="1"/>
</dbReference>
<reference evidence="3" key="2">
    <citation type="journal article" date="2010" name="PLoS Genet.">
        <title>Structure, function, and evolution of the Thiomonas spp. genome.</title>
        <authorList>
            <person name="Arsene-Ploetze F."/>
            <person name="Koechler S."/>
            <person name="Marchal M."/>
            <person name="Coppee J.Y."/>
            <person name="Chandler M."/>
            <person name="Bonnefoy V."/>
            <person name="Brochier-Armanet C."/>
            <person name="Barakat M."/>
            <person name="Barbe V."/>
            <person name="Battaglia-Brunet F."/>
            <person name="Bruneel O."/>
            <person name="Bryan C.G."/>
            <person name="Cleiss-Arnold J."/>
            <person name="Cruveiller S."/>
            <person name="Erhardt M."/>
            <person name="Heinrich-Salmeron A."/>
            <person name="Hommais F."/>
            <person name="Joulian C."/>
            <person name="Krin E."/>
            <person name="Lieutaud A."/>
            <person name="Lievremont D."/>
            <person name="Michel C."/>
            <person name="Muller D."/>
            <person name="Ortet P."/>
            <person name="Proux C."/>
            <person name="Siguier P."/>
            <person name="Roche D."/>
            <person name="Rouy Z."/>
            <person name="Salvignol G."/>
            <person name="Slyemi D."/>
            <person name="Talla E."/>
            <person name="Weiss S."/>
            <person name="Weissenbach J."/>
            <person name="Medigue C."/>
            <person name="Bertin P.N."/>
        </authorList>
    </citation>
    <scope>NUCLEOTIDE SEQUENCE [LARGE SCALE GENOMIC DNA]</scope>
    <source>
        <strain evidence="3">DSM 22701 / CIP 110005 / 3As</strain>
    </source>
</reference>
<organism evidence="2 3">
    <name type="scientific">Thiomonas arsenitoxydans (strain DSM 22701 / CIP 110005 / 3As)</name>
    <dbReference type="NCBI Taxonomy" id="426114"/>
    <lineage>
        <taxon>Bacteria</taxon>
        <taxon>Pseudomonadati</taxon>
        <taxon>Pseudomonadota</taxon>
        <taxon>Betaproteobacteria</taxon>
        <taxon>Burkholderiales</taxon>
        <taxon>Thiomonas</taxon>
    </lineage>
</organism>
<feature type="signal peptide" evidence="1">
    <location>
        <begin position="1"/>
        <end position="28"/>
    </location>
</feature>
<gene>
    <name evidence="2" type="ordered locus">THI_0237</name>
</gene>
<dbReference type="eggNOG" id="ENOG502ZCGK">
    <property type="taxonomic scope" value="Bacteria"/>
</dbReference>
<dbReference type="PROSITE" id="PS51318">
    <property type="entry name" value="TAT"/>
    <property type="match status" value="1"/>
</dbReference>
<evidence type="ECO:0000313" key="3">
    <source>
        <dbReference type="Proteomes" id="UP000002372"/>
    </source>
</evidence>
<dbReference type="HOGENOM" id="CLU_034093_0_0_4"/>
<name>D6CQU9_THIA3</name>
<dbReference type="Proteomes" id="UP000002372">
    <property type="component" value="Chromosome"/>
</dbReference>
<dbReference type="KEGG" id="thi:THI_0237"/>
<dbReference type="AlphaFoldDB" id="D6CQU9"/>
<dbReference type="InterPro" id="IPR006311">
    <property type="entry name" value="TAT_signal"/>
</dbReference>
<sequence length="508" mass="54380">MKMLPSRRRFIQKSLLSLPAVGALSACGGGGGSASVQNSGGSPTAGLSPVPVVAGVDLSAGLQNYGLKRMPYSKLAKPAKGQTVLDPDFGTRITRITDCVSDFKNLCAAPAYPTAMAWNSDETRFILYVPGSTMQSGGQQGWAMYNGTTYAFIKFIDINPGDVEQFYWDHQDPATLYYIDNHSVGSTMHADLTAINVETGVKTVEYSFLDNLPAGWPRTGPVRCGYPFALGINSKGERIWGLGAGGIPNINGQLALNVFGFNQTTKQMVFYDTQYVAQGQARGTTPFPLLSGQGWVAPDPASQNSQTGRVFILDINGKYIRTVNFDAYEHCDTAMNAAGHDMLVGSQFNRATGGNGNVIVADLNTGAIQNLVGESSSPAFGYPTTGCLTGSTAWQNPMWIATGMTGDIYGTDNSGPTANPTTLLDQEIMLTSLTFGLTYRFAHHRSTGNYSNAPQSNYWAQTNVTLSTSGTRVLFQSDWGNGDPSNPVLNPDAAVDTYVIELPSYKRA</sequence>
<dbReference type="EMBL" id="FP475956">
    <property type="protein sequence ID" value="CAZ86990.1"/>
    <property type="molecule type" value="Genomic_DNA"/>
</dbReference>
<reference key="1">
    <citation type="submission" date="2009-07" db="EMBL/GenBank/DDBJ databases">
        <authorList>
            <person name="Genoscope - CEA"/>
        </authorList>
    </citation>
    <scope>NUCLEOTIDE SEQUENCE</scope>
    <source>
        <strain>3As</strain>
    </source>
</reference>
<dbReference type="PROSITE" id="PS51257">
    <property type="entry name" value="PROKAR_LIPOPROTEIN"/>
    <property type="match status" value="1"/>
</dbReference>
<feature type="chain" id="PRO_5003081995" evidence="1">
    <location>
        <begin position="29"/>
        <end position="508"/>
    </location>
</feature>
<evidence type="ECO:0000313" key="2">
    <source>
        <dbReference type="EMBL" id="CAZ86990.1"/>
    </source>
</evidence>
<protein>
    <submittedName>
        <fullName evidence="2">Uncharacterized protein</fullName>
    </submittedName>
</protein>
<proteinExistence type="predicted"/>